<gene>
    <name evidence="2" type="ORF">NEISICOT_01660</name>
</gene>
<evidence type="ECO:0000313" key="3">
    <source>
        <dbReference type="Proteomes" id="UP000005365"/>
    </source>
</evidence>
<reference evidence="2" key="1">
    <citation type="submission" date="2009-07" db="EMBL/GenBank/DDBJ databases">
        <authorList>
            <person name="Weinstock G."/>
            <person name="Sodergren E."/>
            <person name="Clifton S."/>
            <person name="Fulton L."/>
            <person name="Fulton B."/>
            <person name="Courtney L."/>
            <person name="Fronick C."/>
            <person name="Harrison M."/>
            <person name="Strong C."/>
            <person name="Farmer C."/>
            <person name="Delahaunty K."/>
            <person name="Markovic C."/>
            <person name="Hall O."/>
            <person name="Minx P."/>
            <person name="Tomlinson C."/>
            <person name="Mitreva M."/>
            <person name="Nelson J."/>
            <person name="Hou S."/>
            <person name="Wollam A."/>
            <person name="Pepin K.H."/>
            <person name="Johnson M."/>
            <person name="Bhonagiri V."/>
            <person name="Nash W.E."/>
            <person name="Warren W."/>
            <person name="Chinwalla A."/>
            <person name="Mardis E.R."/>
            <person name="Wilson R.K."/>
        </authorList>
    </citation>
    <scope>NUCLEOTIDE SEQUENCE [LARGE SCALE GENOMIC DNA]</scope>
    <source>
        <strain evidence="2">ATCC 29256</strain>
    </source>
</reference>
<feature type="non-terminal residue" evidence="2">
    <location>
        <position position="1"/>
    </location>
</feature>
<accession>C6M561</accession>
<evidence type="ECO:0000256" key="1">
    <source>
        <dbReference type="SAM" id="MobiDB-lite"/>
    </source>
</evidence>
<dbReference type="AlphaFoldDB" id="C6M561"/>
<organism evidence="2 3">
    <name type="scientific">Neisseria sicca ATCC 29256</name>
    <dbReference type="NCBI Taxonomy" id="547045"/>
    <lineage>
        <taxon>Bacteria</taxon>
        <taxon>Pseudomonadati</taxon>
        <taxon>Pseudomonadota</taxon>
        <taxon>Betaproteobacteria</taxon>
        <taxon>Neisseriales</taxon>
        <taxon>Neisseriaceae</taxon>
        <taxon>Neisseria</taxon>
    </lineage>
</organism>
<protein>
    <submittedName>
        <fullName evidence="2">Uncharacterized protein</fullName>
    </submittedName>
</protein>
<evidence type="ECO:0000313" key="2">
    <source>
        <dbReference type="EMBL" id="EET44442.1"/>
    </source>
</evidence>
<dbReference type="EMBL" id="ACKO02000009">
    <property type="protein sequence ID" value="EET44442.1"/>
    <property type="molecule type" value="Genomic_DNA"/>
</dbReference>
<proteinExistence type="predicted"/>
<name>C6M561_NEISI</name>
<feature type="compositionally biased region" description="Gly residues" evidence="1">
    <location>
        <begin position="22"/>
        <end position="39"/>
    </location>
</feature>
<dbReference type="Proteomes" id="UP000005365">
    <property type="component" value="Unassembled WGS sequence"/>
</dbReference>
<comment type="caution">
    <text evidence="2">The sequence shown here is derived from an EMBL/GenBank/DDBJ whole genome shotgun (WGS) entry which is preliminary data.</text>
</comment>
<keyword evidence="3" id="KW-1185">Reference proteome</keyword>
<feature type="region of interest" description="Disordered" evidence="1">
    <location>
        <begin position="1"/>
        <end position="39"/>
    </location>
</feature>
<sequence length="39" mass="3659">GDGGHGTGQQQFVHQGGKAAFDGGGGKGGHGGLLGKKVV</sequence>